<dbReference type="Gene3D" id="2.130.10.10">
    <property type="entry name" value="YVTN repeat-like/Quinoprotein amine dehydrogenase"/>
    <property type="match status" value="2"/>
</dbReference>
<keyword evidence="2" id="KW-0604">Photosystem II</keyword>
<feature type="domain" description="Photosynthesis system II assembly factor Ycf48/Hcf136-like" evidence="4">
    <location>
        <begin position="23"/>
        <end position="307"/>
    </location>
</feature>
<dbReference type="EMBL" id="DSBX01000094">
    <property type="protein sequence ID" value="HDQ99133.1"/>
    <property type="molecule type" value="Genomic_DNA"/>
</dbReference>
<organism evidence="5">
    <name type="scientific">candidate division WOR-3 bacterium</name>
    <dbReference type="NCBI Taxonomy" id="2052148"/>
    <lineage>
        <taxon>Bacteria</taxon>
        <taxon>Bacteria division WOR-3</taxon>
    </lineage>
</organism>
<reference evidence="5" key="1">
    <citation type="journal article" date="2020" name="mSystems">
        <title>Genome- and Community-Level Interaction Insights into Carbon Utilization and Element Cycling Functions of Hydrothermarchaeota in Hydrothermal Sediment.</title>
        <authorList>
            <person name="Zhou Z."/>
            <person name="Liu Y."/>
            <person name="Xu W."/>
            <person name="Pan J."/>
            <person name="Luo Z.H."/>
            <person name="Li M."/>
        </authorList>
    </citation>
    <scope>NUCLEOTIDE SEQUENCE [LARGE SCALE GENOMIC DNA]</scope>
    <source>
        <strain evidence="5">SpSt-1182</strain>
    </source>
</reference>
<evidence type="ECO:0000256" key="3">
    <source>
        <dbReference type="SAM" id="SignalP"/>
    </source>
</evidence>
<protein>
    <recommendedName>
        <fullName evidence="4">Photosynthesis system II assembly factor Ycf48/Hcf136-like domain-containing protein</fullName>
    </recommendedName>
</protein>
<name>A0A7V0T577_UNCW3</name>
<comment type="caution">
    <text evidence="5">The sequence shown here is derived from an EMBL/GenBank/DDBJ whole genome shotgun (WGS) entry which is preliminary data.</text>
</comment>
<feature type="chain" id="PRO_5030508742" description="Photosynthesis system II assembly factor Ycf48/Hcf136-like domain-containing protein" evidence="3">
    <location>
        <begin position="22"/>
        <end position="395"/>
    </location>
</feature>
<sequence>MMLRFPAITLLAAVFAANGFGQEDWVPQASGVTVTLHGVACAGPDSAWAVGAEGTILRTTDGGRTWTPQRSQTGEDLHGVSFIDSRNGWVAGAGPVILRTTDAGENWQSQVPGTGNGLRGIAFADADRGWAVGDAGTIVGTTDGGDNWASEISGVFGVFTGVTVASPSAAWAIGSDPFGGVAPVYHHDGTGWTRQYDITRNRNGRSISVTGGLFLWATADSGTVVHSTDGGAGWAEQNSGTAVGLAGASAVSASHCWVVGAGGTIRRTGDGGATWEMDVSQSVSDLHAVCMLDSLNGRAVGADGRILYRTGGVGLEERETRPVAGRFATVVGRELRLSVPGPAEVRLYDSGGRLVRAMRPGAAPALRLDGVPAGTYIVGVSAAGRREWFRFVKVN</sequence>
<evidence type="ECO:0000256" key="2">
    <source>
        <dbReference type="ARBA" id="ARBA00023276"/>
    </source>
</evidence>
<dbReference type="Proteomes" id="UP000885672">
    <property type="component" value="Unassembled WGS sequence"/>
</dbReference>
<evidence type="ECO:0000259" key="4">
    <source>
        <dbReference type="Pfam" id="PF14870"/>
    </source>
</evidence>
<accession>A0A7V0T577</accession>
<keyword evidence="3" id="KW-0732">Signal</keyword>
<dbReference type="Pfam" id="PF14870">
    <property type="entry name" value="PSII_BNR"/>
    <property type="match status" value="1"/>
</dbReference>
<dbReference type="InterPro" id="IPR028203">
    <property type="entry name" value="PSII_CF48-like_dom"/>
</dbReference>
<evidence type="ECO:0000256" key="1">
    <source>
        <dbReference type="ARBA" id="ARBA00022531"/>
    </source>
</evidence>
<dbReference type="InterPro" id="IPR015943">
    <property type="entry name" value="WD40/YVTN_repeat-like_dom_sf"/>
</dbReference>
<dbReference type="PANTHER" id="PTHR47199">
    <property type="entry name" value="PHOTOSYSTEM II STABILITY/ASSEMBLY FACTOR HCF136, CHLOROPLASTIC"/>
    <property type="match status" value="1"/>
</dbReference>
<proteinExistence type="predicted"/>
<dbReference type="PANTHER" id="PTHR47199:SF2">
    <property type="entry name" value="PHOTOSYSTEM II STABILITY_ASSEMBLY FACTOR HCF136, CHLOROPLASTIC"/>
    <property type="match status" value="1"/>
</dbReference>
<dbReference type="AlphaFoldDB" id="A0A7V0T577"/>
<keyword evidence="1" id="KW-0602">Photosynthesis</keyword>
<evidence type="ECO:0000313" key="5">
    <source>
        <dbReference type="EMBL" id="HDQ99133.1"/>
    </source>
</evidence>
<dbReference type="GO" id="GO:0015979">
    <property type="term" value="P:photosynthesis"/>
    <property type="evidence" value="ECO:0007669"/>
    <property type="project" value="UniProtKB-KW"/>
</dbReference>
<feature type="signal peptide" evidence="3">
    <location>
        <begin position="1"/>
        <end position="21"/>
    </location>
</feature>
<dbReference type="GO" id="GO:0009523">
    <property type="term" value="C:photosystem II"/>
    <property type="evidence" value="ECO:0007669"/>
    <property type="project" value="UniProtKB-KW"/>
</dbReference>
<dbReference type="SUPFAM" id="SSF110296">
    <property type="entry name" value="Oligoxyloglucan reducing end-specific cellobiohydrolase"/>
    <property type="match status" value="1"/>
</dbReference>
<gene>
    <name evidence="5" type="ORF">ENN51_02450</name>
</gene>